<dbReference type="PIRSF" id="PIRSF000398">
    <property type="entry name" value="M_m6A_EcoRV"/>
    <property type="match status" value="1"/>
</dbReference>
<evidence type="ECO:0000256" key="1">
    <source>
        <dbReference type="ARBA" id="ARBA00006594"/>
    </source>
</evidence>
<dbReference type="SUPFAM" id="SSF53335">
    <property type="entry name" value="S-adenosyl-L-methionine-dependent methyltransferases"/>
    <property type="match status" value="1"/>
</dbReference>
<dbReference type="GO" id="GO:0032259">
    <property type="term" value="P:methylation"/>
    <property type="evidence" value="ECO:0007669"/>
    <property type="project" value="UniProtKB-KW"/>
</dbReference>
<evidence type="ECO:0000313" key="7">
    <source>
        <dbReference type="EMBL" id="QQM98143.1"/>
    </source>
</evidence>
<comment type="similarity">
    <text evidence="1">Belongs to the N(4)/N(6)-methyltransferase family.</text>
</comment>
<gene>
    <name evidence="7" type="ORF">JGZ15_00155</name>
</gene>
<evidence type="ECO:0000256" key="5">
    <source>
        <dbReference type="ARBA" id="ARBA00022691"/>
    </source>
</evidence>
<dbReference type="PANTHER" id="PTHR30481">
    <property type="entry name" value="DNA ADENINE METHYLASE"/>
    <property type="match status" value="1"/>
</dbReference>
<dbReference type="PANTHER" id="PTHR30481:SF2">
    <property type="entry name" value="SITE-SPECIFIC DNA-METHYLTRANSFERASE (ADENINE-SPECIFIC)"/>
    <property type="match status" value="1"/>
</dbReference>
<dbReference type="Gene3D" id="1.10.1020.10">
    <property type="entry name" value="Adenine-specific Methyltransferase, Domain 2"/>
    <property type="match status" value="1"/>
</dbReference>
<dbReference type="Gene3D" id="3.40.50.150">
    <property type="entry name" value="Vaccinia Virus protein VP39"/>
    <property type="match status" value="1"/>
</dbReference>
<keyword evidence="5" id="KW-0949">S-adenosyl-L-methionine</keyword>
<protein>
    <recommendedName>
        <fullName evidence="2">site-specific DNA-methyltransferase (adenine-specific)</fullName>
        <ecNumber evidence="2">2.1.1.72</ecNumber>
    </recommendedName>
</protein>
<dbReference type="EC" id="2.1.1.72" evidence="2"/>
<dbReference type="GO" id="GO:0009307">
    <property type="term" value="P:DNA restriction-modification system"/>
    <property type="evidence" value="ECO:0007669"/>
    <property type="project" value="InterPro"/>
</dbReference>
<keyword evidence="3 7" id="KW-0489">Methyltransferase</keyword>
<comment type="catalytic activity">
    <reaction evidence="6">
        <text>a 2'-deoxyadenosine in DNA + S-adenosyl-L-methionine = an N(6)-methyl-2'-deoxyadenosine in DNA + S-adenosyl-L-homocysteine + H(+)</text>
        <dbReference type="Rhea" id="RHEA:15197"/>
        <dbReference type="Rhea" id="RHEA-COMP:12418"/>
        <dbReference type="Rhea" id="RHEA-COMP:12419"/>
        <dbReference type="ChEBI" id="CHEBI:15378"/>
        <dbReference type="ChEBI" id="CHEBI:57856"/>
        <dbReference type="ChEBI" id="CHEBI:59789"/>
        <dbReference type="ChEBI" id="CHEBI:90615"/>
        <dbReference type="ChEBI" id="CHEBI:90616"/>
        <dbReference type="EC" id="2.1.1.72"/>
    </reaction>
</comment>
<dbReference type="RefSeq" id="WP_181559393.1">
    <property type="nucleotide sequence ID" value="NZ_CAJETD010000006.1"/>
</dbReference>
<dbReference type="InterPro" id="IPR023095">
    <property type="entry name" value="Ade_MeTrfase_dom_2"/>
</dbReference>
<dbReference type="PRINTS" id="PR00505">
    <property type="entry name" value="D12N6MTFRASE"/>
</dbReference>
<dbReference type="EMBL" id="CP066884">
    <property type="protein sequence ID" value="QQM98143.1"/>
    <property type="molecule type" value="Genomic_DNA"/>
</dbReference>
<dbReference type="Proteomes" id="UP000595859">
    <property type="component" value="Chromosome"/>
</dbReference>
<organism evidence="7 8">
    <name type="scientific">Staphylococcus pseudintermedius</name>
    <dbReference type="NCBI Taxonomy" id="283734"/>
    <lineage>
        <taxon>Bacteria</taxon>
        <taxon>Bacillati</taxon>
        <taxon>Bacillota</taxon>
        <taxon>Bacilli</taxon>
        <taxon>Bacillales</taxon>
        <taxon>Staphylococcaceae</taxon>
        <taxon>Staphylococcus</taxon>
        <taxon>Staphylococcus intermedius group</taxon>
    </lineage>
</organism>
<dbReference type="GO" id="GO:0043565">
    <property type="term" value="F:sequence-specific DNA binding"/>
    <property type="evidence" value="ECO:0007669"/>
    <property type="project" value="TreeGrafter"/>
</dbReference>
<evidence type="ECO:0000256" key="2">
    <source>
        <dbReference type="ARBA" id="ARBA00011900"/>
    </source>
</evidence>
<reference evidence="7 8" key="1">
    <citation type="submission" date="2020-12" db="EMBL/GenBank/DDBJ databases">
        <title>Whole genome sequencing and de novo assembly of Staphylococcus pseudintermedius: a novel pangenome approach to unravel pathogenesis of canine pyoderma.</title>
        <authorList>
            <person name="Ferrer L."/>
            <person name="Perez D."/>
            <person name="Fonticoba R."/>
            <person name="Vines J."/>
            <person name="Fabregas N."/>
            <person name="Madronero S."/>
            <person name="Meroni G."/>
            <person name="Martino P."/>
            <person name="Martinez S."/>
            <person name="Cusco A."/>
            <person name="Migura L."/>
            <person name="Francino O."/>
        </authorList>
    </citation>
    <scope>NUCLEOTIDE SEQUENCE [LARGE SCALE GENOMIC DNA]</scope>
    <source>
        <strain evidence="7 8">HSP080</strain>
    </source>
</reference>
<evidence type="ECO:0000256" key="4">
    <source>
        <dbReference type="ARBA" id="ARBA00022679"/>
    </source>
</evidence>
<dbReference type="InterPro" id="IPR012263">
    <property type="entry name" value="M_m6A_EcoRV"/>
</dbReference>
<keyword evidence="4" id="KW-0808">Transferase</keyword>
<dbReference type="GO" id="GO:0006298">
    <property type="term" value="P:mismatch repair"/>
    <property type="evidence" value="ECO:0007669"/>
    <property type="project" value="TreeGrafter"/>
</dbReference>
<accession>A0A7T7SVK6</accession>
<dbReference type="REBASE" id="483768">
    <property type="entry name" value="M.Sps080ORF155P"/>
</dbReference>
<dbReference type="InterPro" id="IPR012327">
    <property type="entry name" value="MeTrfase_D12"/>
</dbReference>
<dbReference type="GO" id="GO:0009007">
    <property type="term" value="F:site-specific DNA-methyltransferase (adenine-specific) activity"/>
    <property type="evidence" value="ECO:0007669"/>
    <property type="project" value="UniProtKB-EC"/>
</dbReference>
<name>A0A7T7SVK6_STAPS</name>
<evidence type="ECO:0000256" key="3">
    <source>
        <dbReference type="ARBA" id="ARBA00022603"/>
    </source>
</evidence>
<dbReference type="GO" id="GO:1904047">
    <property type="term" value="F:S-adenosyl-L-methionine binding"/>
    <property type="evidence" value="ECO:0007669"/>
    <property type="project" value="TreeGrafter"/>
</dbReference>
<proteinExistence type="inferred from homology"/>
<evidence type="ECO:0000313" key="8">
    <source>
        <dbReference type="Proteomes" id="UP000595859"/>
    </source>
</evidence>
<evidence type="ECO:0000256" key="6">
    <source>
        <dbReference type="ARBA" id="ARBA00047942"/>
    </source>
</evidence>
<dbReference type="Pfam" id="PF02086">
    <property type="entry name" value="MethyltransfD12"/>
    <property type="match status" value="1"/>
</dbReference>
<sequence>MNKISNLKSPLRYPGGKAKLYNKVKDIIQANYSKELPIYFEPFAGGGGLALKLLSKGIVRKIHINDFDRAIYAFWYSILYYTEDFCKKISETEVSISEWEKQKEIYLDSEKRNIFDLGFATFFLNRTNVSGILKAGVMGGKQQNGNYKIDCRFNKERLISQIKEIAIFKSKIEISNYDIFELLKTDILNQEDIFVYYDPPYVNKGNQLYKNAFSRKDHEKLASQILSNKNKYIITYDNVELIHNIYKENLVELININYSTGNTKKAEEILIYSKSTKT</sequence>
<dbReference type="InterPro" id="IPR029063">
    <property type="entry name" value="SAM-dependent_MTases_sf"/>
</dbReference>
<dbReference type="AlphaFoldDB" id="A0A7T7SVK6"/>